<dbReference type="RefSeq" id="WP_135871762.1">
    <property type="nucleotide sequence ID" value="NZ_SRSC01000004.1"/>
</dbReference>
<dbReference type="PANTHER" id="PTHR24221">
    <property type="entry name" value="ATP-BINDING CASSETTE SUB-FAMILY B"/>
    <property type="match status" value="1"/>
</dbReference>
<organism evidence="10 11">
    <name type="scientific">Geomonas terrae</name>
    <dbReference type="NCBI Taxonomy" id="2562681"/>
    <lineage>
        <taxon>Bacteria</taxon>
        <taxon>Pseudomonadati</taxon>
        <taxon>Thermodesulfobacteriota</taxon>
        <taxon>Desulfuromonadia</taxon>
        <taxon>Geobacterales</taxon>
        <taxon>Geobacteraceae</taxon>
        <taxon>Geomonas</taxon>
    </lineage>
</organism>
<protein>
    <submittedName>
        <fullName evidence="10">ABC transporter ATP-binding protein</fullName>
    </submittedName>
</protein>
<dbReference type="GO" id="GO:0005524">
    <property type="term" value="F:ATP binding"/>
    <property type="evidence" value="ECO:0007669"/>
    <property type="project" value="UniProtKB-KW"/>
</dbReference>
<evidence type="ECO:0000256" key="3">
    <source>
        <dbReference type="ARBA" id="ARBA00022741"/>
    </source>
</evidence>
<dbReference type="SUPFAM" id="SSF52540">
    <property type="entry name" value="P-loop containing nucleoside triphosphate hydrolases"/>
    <property type="match status" value="1"/>
</dbReference>
<dbReference type="InterPro" id="IPR017871">
    <property type="entry name" value="ABC_transporter-like_CS"/>
</dbReference>
<keyword evidence="6 7" id="KW-0472">Membrane</keyword>
<reference evidence="10 11" key="1">
    <citation type="submission" date="2019-04" db="EMBL/GenBank/DDBJ databases">
        <title>Geobacter oryzae sp. nov., ferric-reducing bacteria isolated from paddy soil.</title>
        <authorList>
            <person name="Xu Z."/>
            <person name="Masuda Y."/>
            <person name="Itoh H."/>
            <person name="Senoo K."/>
        </authorList>
    </citation>
    <scope>NUCLEOTIDE SEQUENCE [LARGE SCALE GENOMIC DNA]</scope>
    <source>
        <strain evidence="10 11">Red111</strain>
    </source>
</reference>
<dbReference type="GO" id="GO:0034040">
    <property type="term" value="F:ATPase-coupled lipid transmembrane transporter activity"/>
    <property type="evidence" value="ECO:0007669"/>
    <property type="project" value="TreeGrafter"/>
</dbReference>
<comment type="caution">
    <text evidence="10">The sequence shown here is derived from an EMBL/GenBank/DDBJ whole genome shotgun (WGS) entry which is preliminary data.</text>
</comment>
<feature type="transmembrane region" description="Helical" evidence="7">
    <location>
        <begin position="12"/>
        <end position="39"/>
    </location>
</feature>
<comment type="subcellular location">
    <subcellularLocation>
        <location evidence="1">Cell membrane</location>
        <topology evidence="1">Multi-pass membrane protein</topology>
    </subcellularLocation>
</comment>
<feature type="transmembrane region" description="Helical" evidence="7">
    <location>
        <begin position="152"/>
        <end position="172"/>
    </location>
</feature>
<evidence type="ECO:0000313" key="10">
    <source>
        <dbReference type="EMBL" id="TGU70592.1"/>
    </source>
</evidence>
<proteinExistence type="predicted"/>
<keyword evidence="2 7" id="KW-0812">Transmembrane</keyword>
<dbReference type="SMART" id="SM00382">
    <property type="entry name" value="AAA"/>
    <property type="match status" value="1"/>
</dbReference>
<dbReference type="GO" id="GO:0005886">
    <property type="term" value="C:plasma membrane"/>
    <property type="evidence" value="ECO:0007669"/>
    <property type="project" value="UniProtKB-SubCell"/>
</dbReference>
<dbReference type="PROSITE" id="PS50893">
    <property type="entry name" value="ABC_TRANSPORTER_2"/>
    <property type="match status" value="1"/>
</dbReference>
<feature type="transmembrane region" description="Helical" evidence="7">
    <location>
        <begin position="72"/>
        <end position="94"/>
    </location>
</feature>
<gene>
    <name evidence="10" type="ORF">E4633_16445</name>
</gene>
<dbReference type="Pfam" id="PF00664">
    <property type="entry name" value="ABC_membrane"/>
    <property type="match status" value="1"/>
</dbReference>
<dbReference type="Gene3D" id="1.20.1560.10">
    <property type="entry name" value="ABC transporter type 1, transmembrane domain"/>
    <property type="match status" value="1"/>
</dbReference>
<dbReference type="GO" id="GO:0140359">
    <property type="term" value="F:ABC-type transporter activity"/>
    <property type="evidence" value="ECO:0007669"/>
    <property type="project" value="InterPro"/>
</dbReference>
<feature type="domain" description="ABC transporter" evidence="8">
    <location>
        <begin position="351"/>
        <end position="588"/>
    </location>
</feature>
<evidence type="ECO:0000256" key="4">
    <source>
        <dbReference type="ARBA" id="ARBA00022840"/>
    </source>
</evidence>
<dbReference type="SUPFAM" id="SSF90123">
    <property type="entry name" value="ABC transporter transmembrane region"/>
    <property type="match status" value="1"/>
</dbReference>
<dbReference type="Proteomes" id="UP000306416">
    <property type="component" value="Unassembled WGS sequence"/>
</dbReference>
<dbReference type="EMBL" id="SRSC01000004">
    <property type="protein sequence ID" value="TGU70592.1"/>
    <property type="molecule type" value="Genomic_DNA"/>
</dbReference>
<evidence type="ECO:0000259" key="8">
    <source>
        <dbReference type="PROSITE" id="PS50893"/>
    </source>
</evidence>
<evidence type="ECO:0000259" key="9">
    <source>
        <dbReference type="PROSITE" id="PS50929"/>
    </source>
</evidence>
<dbReference type="InterPro" id="IPR011527">
    <property type="entry name" value="ABC1_TM_dom"/>
</dbReference>
<dbReference type="Pfam" id="PF00005">
    <property type="entry name" value="ABC_tran"/>
    <property type="match status" value="1"/>
</dbReference>
<dbReference type="AlphaFoldDB" id="A0A4V3NZ71"/>
<evidence type="ECO:0000313" key="11">
    <source>
        <dbReference type="Proteomes" id="UP000306416"/>
    </source>
</evidence>
<feature type="transmembrane region" description="Helical" evidence="7">
    <location>
        <begin position="288"/>
        <end position="315"/>
    </location>
</feature>
<evidence type="ECO:0000256" key="1">
    <source>
        <dbReference type="ARBA" id="ARBA00004651"/>
    </source>
</evidence>
<feature type="transmembrane region" description="Helical" evidence="7">
    <location>
        <begin position="263"/>
        <end position="282"/>
    </location>
</feature>
<accession>A0A4V3NZ71</accession>
<evidence type="ECO:0000256" key="5">
    <source>
        <dbReference type="ARBA" id="ARBA00022989"/>
    </source>
</evidence>
<dbReference type="InterPro" id="IPR036640">
    <property type="entry name" value="ABC1_TM_sf"/>
</dbReference>
<dbReference type="PROSITE" id="PS00211">
    <property type="entry name" value="ABC_TRANSPORTER_1"/>
    <property type="match status" value="1"/>
</dbReference>
<evidence type="ECO:0000256" key="7">
    <source>
        <dbReference type="SAM" id="Phobius"/>
    </source>
</evidence>
<sequence length="590" mass="65172">MFGFFRKISAYVPIKTVLIVQLVIIIPSFFELVGIGSVIPFMSLLFDPVAGAKLSFLKSFAAFFGIANQRTLLWTLGSIVFFVMAVGNLTSFLSMRILAFTGQKIGYSIANKLYRSYMSREYLFFTKVNTADLATDILIESDRINFGILQPLLMVNSRIVLVLVISGFLIYVNPTVSLLAAASVGLTYGLIFILIKKLLKKNSSEISAAQRTRVLNLNEGFCGFKDVKLAGRESYYVSRFTEACDHLAHLQASNIVLSQFPRYFIEVFVYGFIVFVAIYWSGTMPAKVFLPVLTSFGVAAMKLIPACQIIFGGIATMRASTTALRALDHASASASDENFAEVEPLHLKSDVRLEVKGFAYPGFTHEVLHDVVLCFPRNSTIGIVGRSGSGKSTLLDMLIGMISSQHTRLVVDGQEVGGRRTRQWQKVIGYVPQEVFMSDKSFAENIAFGIRAEEIDLVRVREAAQMAKIDTFIESLPEGYLAPVGERGQQISGGQRQRVGIARALYRDPDLLVFDEATSALDPVTEQEIISEIAALAGKKTIVIVTHRFSAVRNCDKIVLLQHGRIAAQGRYEEILAVNSLFREMACEAS</sequence>
<dbReference type="InterPro" id="IPR039421">
    <property type="entry name" value="Type_1_exporter"/>
</dbReference>
<dbReference type="GO" id="GO:0016887">
    <property type="term" value="F:ATP hydrolysis activity"/>
    <property type="evidence" value="ECO:0007669"/>
    <property type="project" value="InterPro"/>
</dbReference>
<evidence type="ECO:0000256" key="2">
    <source>
        <dbReference type="ARBA" id="ARBA00022692"/>
    </source>
</evidence>
<dbReference type="InterPro" id="IPR027417">
    <property type="entry name" value="P-loop_NTPase"/>
</dbReference>
<dbReference type="PROSITE" id="PS50929">
    <property type="entry name" value="ABC_TM1F"/>
    <property type="match status" value="1"/>
</dbReference>
<evidence type="ECO:0000256" key="6">
    <source>
        <dbReference type="ARBA" id="ARBA00023136"/>
    </source>
</evidence>
<dbReference type="PANTHER" id="PTHR24221:SF654">
    <property type="entry name" value="ATP-BINDING CASSETTE SUB-FAMILY B MEMBER 6"/>
    <property type="match status" value="1"/>
</dbReference>
<feature type="transmembrane region" description="Helical" evidence="7">
    <location>
        <begin position="178"/>
        <end position="195"/>
    </location>
</feature>
<dbReference type="InterPro" id="IPR003593">
    <property type="entry name" value="AAA+_ATPase"/>
</dbReference>
<keyword evidence="3" id="KW-0547">Nucleotide-binding</keyword>
<dbReference type="Gene3D" id="3.40.50.300">
    <property type="entry name" value="P-loop containing nucleotide triphosphate hydrolases"/>
    <property type="match status" value="1"/>
</dbReference>
<name>A0A4V3NZ71_9BACT</name>
<keyword evidence="4 10" id="KW-0067">ATP-binding</keyword>
<dbReference type="InterPro" id="IPR003439">
    <property type="entry name" value="ABC_transporter-like_ATP-bd"/>
</dbReference>
<keyword evidence="11" id="KW-1185">Reference proteome</keyword>
<feature type="domain" description="ABC transmembrane type-1" evidence="9">
    <location>
        <begin position="56"/>
        <end position="279"/>
    </location>
</feature>
<keyword evidence="5 7" id="KW-1133">Transmembrane helix</keyword>